<dbReference type="Proteomes" id="UP001499959">
    <property type="component" value="Unassembled WGS sequence"/>
</dbReference>
<keyword evidence="3" id="KW-1185">Reference proteome</keyword>
<evidence type="ECO:0008006" key="4">
    <source>
        <dbReference type="Google" id="ProtNLM"/>
    </source>
</evidence>
<dbReference type="RefSeq" id="WP_345301830.1">
    <property type="nucleotide sequence ID" value="NZ_BAABJE010000001.1"/>
</dbReference>
<reference evidence="3" key="1">
    <citation type="journal article" date="2019" name="Int. J. Syst. Evol. Microbiol.">
        <title>The Global Catalogue of Microorganisms (GCM) 10K type strain sequencing project: providing services to taxonomists for standard genome sequencing and annotation.</title>
        <authorList>
            <consortium name="The Broad Institute Genomics Platform"/>
            <consortium name="The Broad Institute Genome Sequencing Center for Infectious Disease"/>
            <person name="Wu L."/>
            <person name="Ma J."/>
        </authorList>
    </citation>
    <scope>NUCLEOTIDE SEQUENCE [LARGE SCALE GENOMIC DNA]</scope>
    <source>
        <strain evidence="3">JCM 18204</strain>
    </source>
</reference>
<name>A0ABP9AR91_9GAMM</name>
<evidence type="ECO:0000313" key="2">
    <source>
        <dbReference type="EMBL" id="GAA4784554.1"/>
    </source>
</evidence>
<feature type="chain" id="PRO_5045667975" description="Tetratricopeptide repeat protein" evidence="1">
    <location>
        <begin position="25"/>
        <end position="202"/>
    </location>
</feature>
<keyword evidence="1" id="KW-0732">Signal</keyword>
<evidence type="ECO:0000256" key="1">
    <source>
        <dbReference type="SAM" id="SignalP"/>
    </source>
</evidence>
<evidence type="ECO:0000313" key="3">
    <source>
        <dbReference type="Proteomes" id="UP001499959"/>
    </source>
</evidence>
<comment type="caution">
    <text evidence="2">The sequence shown here is derived from an EMBL/GenBank/DDBJ whole genome shotgun (WGS) entry which is preliminary data.</text>
</comment>
<gene>
    <name evidence="2" type="ORF">GCM10023307_06590</name>
</gene>
<dbReference type="EMBL" id="BAABJE010000001">
    <property type="protein sequence ID" value="GAA4784554.1"/>
    <property type="molecule type" value="Genomic_DNA"/>
</dbReference>
<protein>
    <recommendedName>
        <fullName evidence="4">Tetratricopeptide repeat protein</fullName>
    </recommendedName>
</protein>
<dbReference type="InterPro" id="IPR011990">
    <property type="entry name" value="TPR-like_helical_dom_sf"/>
</dbReference>
<feature type="signal peptide" evidence="1">
    <location>
        <begin position="1"/>
        <end position="24"/>
    </location>
</feature>
<dbReference type="SUPFAM" id="SSF48452">
    <property type="entry name" value="TPR-like"/>
    <property type="match status" value="1"/>
</dbReference>
<dbReference type="PROSITE" id="PS51257">
    <property type="entry name" value="PROKAR_LIPOPROTEIN"/>
    <property type="match status" value="1"/>
</dbReference>
<sequence length="202" mass="21857">MIRRRLRHASSVACVCALAGLLAACNSTPPAPEWTGPAPEQLVAEIRAAGKAAVDELDVQPLRDPMVEDLRVKAAQAERRRDYAEAATALDQALGLSPEDPALLQERAEVAVLLKDLDKAGALARRAFETGAKVGPLCRRHWATIRHQLVFRQRALQAQAAARKLKGDKLAQWERASMQTAAALIDAEQAQAACTLTGPPRY</sequence>
<accession>A0ABP9AR91</accession>
<dbReference type="Gene3D" id="1.25.40.10">
    <property type="entry name" value="Tetratricopeptide repeat domain"/>
    <property type="match status" value="1"/>
</dbReference>
<organism evidence="2 3">
    <name type="scientific">Lysobacter hankyongensis</name>
    <dbReference type="NCBI Taxonomy" id="1176535"/>
    <lineage>
        <taxon>Bacteria</taxon>
        <taxon>Pseudomonadati</taxon>
        <taxon>Pseudomonadota</taxon>
        <taxon>Gammaproteobacteria</taxon>
        <taxon>Lysobacterales</taxon>
        <taxon>Lysobacteraceae</taxon>
        <taxon>Lysobacter</taxon>
    </lineage>
</organism>
<proteinExistence type="predicted"/>